<reference evidence="2" key="1">
    <citation type="journal article" date="2021" name="PeerJ">
        <title>Extensive microbial diversity within the chicken gut microbiome revealed by metagenomics and culture.</title>
        <authorList>
            <person name="Gilroy R."/>
            <person name="Ravi A."/>
            <person name="Getino M."/>
            <person name="Pursley I."/>
            <person name="Horton D.L."/>
            <person name="Alikhan N.F."/>
            <person name="Baker D."/>
            <person name="Gharbi K."/>
            <person name="Hall N."/>
            <person name="Watson M."/>
            <person name="Adriaenssens E.M."/>
            <person name="Foster-Nyarko E."/>
            <person name="Jarju S."/>
            <person name="Secka A."/>
            <person name="Antonio M."/>
            <person name="Oren A."/>
            <person name="Chaudhuri R.R."/>
            <person name="La Ragione R."/>
            <person name="Hildebrand F."/>
            <person name="Pallen M.J."/>
        </authorList>
    </citation>
    <scope>NUCLEOTIDE SEQUENCE</scope>
    <source>
        <strain evidence="2">G4-2901</strain>
    </source>
</reference>
<keyword evidence="1" id="KW-1133">Transmembrane helix</keyword>
<dbReference type="AlphaFoldDB" id="A0A948WYY3"/>
<protein>
    <submittedName>
        <fullName evidence="2">Uncharacterized protein</fullName>
    </submittedName>
</protein>
<proteinExistence type="predicted"/>
<dbReference type="Proteomes" id="UP000783796">
    <property type="component" value="Unassembled WGS sequence"/>
</dbReference>
<evidence type="ECO:0000256" key="1">
    <source>
        <dbReference type="SAM" id="Phobius"/>
    </source>
</evidence>
<keyword evidence="1" id="KW-0472">Membrane</keyword>
<gene>
    <name evidence="2" type="ORF">H9777_06070</name>
</gene>
<evidence type="ECO:0000313" key="3">
    <source>
        <dbReference type="Proteomes" id="UP000783796"/>
    </source>
</evidence>
<name>A0A948WYY3_9BACT</name>
<organism evidence="2 3">
    <name type="scientific">Candidatus Phocaeicola faecigallinarum</name>
    <dbReference type="NCBI Taxonomy" id="2838732"/>
    <lineage>
        <taxon>Bacteria</taxon>
        <taxon>Pseudomonadati</taxon>
        <taxon>Bacteroidota</taxon>
        <taxon>Bacteroidia</taxon>
        <taxon>Bacteroidales</taxon>
        <taxon>Bacteroidaceae</taxon>
        <taxon>Phocaeicola</taxon>
    </lineage>
</organism>
<dbReference type="EMBL" id="JAHLFW010000054">
    <property type="protein sequence ID" value="MBU3837868.1"/>
    <property type="molecule type" value="Genomic_DNA"/>
</dbReference>
<feature type="transmembrane region" description="Helical" evidence="1">
    <location>
        <begin position="75"/>
        <end position="95"/>
    </location>
</feature>
<comment type="caution">
    <text evidence="2">The sequence shown here is derived from an EMBL/GenBank/DDBJ whole genome shotgun (WGS) entry which is preliminary data.</text>
</comment>
<evidence type="ECO:0000313" key="2">
    <source>
        <dbReference type="EMBL" id="MBU3837868.1"/>
    </source>
</evidence>
<keyword evidence="1" id="KW-0812">Transmembrane</keyword>
<reference evidence="2" key="2">
    <citation type="submission" date="2021-04" db="EMBL/GenBank/DDBJ databases">
        <authorList>
            <person name="Gilroy R."/>
        </authorList>
    </citation>
    <scope>NUCLEOTIDE SEQUENCE</scope>
    <source>
        <strain evidence="2">G4-2901</strain>
    </source>
</reference>
<accession>A0A948WYY3</accession>
<sequence length="98" mass="11635">MGTLGCINDMMRRDKENRELRNRNRERMNETHNCLIEVGKGRGLPDVSAEDIDHIRKNTMEKERYDNDRLFRMKLIFAVVMGVVFLLCYVAYVLIINR</sequence>